<sequence>MVIDTTGRAATRRTAEAVLVVYLLFVVMMIGTVPTPLLSTYAARDGLSSVTVTVVFAVYAIAILVTLTRGGRLSDRWGRVPVIAVAAAVSLAAVGVFASGAALAPLLIGRVLSGVSVGLMTGVATAYLGDASGDRRRAALIAGLANMLGLGAGALLGGVVADRVDDPLRTPYLVMAASLVPAAMLIAVRETRPRVEIVDGGRPSGAGRSPLGPSFATAALGVFTAFAQLGIVAALTSTFVPAVLHVHSLTIVGAAVCASFGAAAVGQLSATVIGPRRGASTSRVLLAAGACGIAIGAATSTAAALGAGVIVGGLGAGGLFRSGLTTVSQQAPPDRVAGVVSMYFAAAYAGLSVPVVGIGALTLVAGLPTAAIVFSVAVIVAAIVSSPVVLARSQCAEEEG</sequence>
<keyword evidence="5 7" id="KW-1133">Transmembrane helix</keyword>
<evidence type="ECO:0000313" key="10">
    <source>
        <dbReference type="Proteomes" id="UP000444960"/>
    </source>
</evidence>
<feature type="transmembrane region" description="Helical" evidence="7">
    <location>
        <begin position="140"/>
        <end position="160"/>
    </location>
</feature>
<dbReference type="Proteomes" id="UP000444960">
    <property type="component" value="Unassembled WGS sequence"/>
</dbReference>
<feature type="transmembrane region" description="Helical" evidence="7">
    <location>
        <begin position="172"/>
        <end position="188"/>
    </location>
</feature>
<dbReference type="PROSITE" id="PS50850">
    <property type="entry name" value="MFS"/>
    <property type="match status" value="1"/>
</dbReference>
<proteinExistence type="predicted"/>
<dbReference type="EMBL" id="BJOV01000005">
    <property type="protein sequence ID" value="GEE03654.1"/>
    <property type="molecule type" value="Genomic_DNA"/>
</dbReference>
<evidence type="ECO:0000256" key="6">
    <source>
        <dbReference type="ARBA" id="ARBA00023136"/>
    </source>
</evidence>
<evidence type="ECO:0000256" key="7">
    <source>
        <dbReference type="SAM" id="Phobius"/>
    </source>
</evidence>
<dbReference type="PANTHER" id="PTHR23517">
    <property type="entry name" value="RESISTANCE PROTEIN MDTM, PUTATIVE-RELATED-RELATED"/>
    <property type="match status" value="1"/>
</dbReference>
<feature type="transmembrane region" description="Helical" evidence="7">
    <location>
        <begin position="107"/>
        <end position="128"/>
    </location>
</feature>
<dbReference type="GO" id="GO:0005886">
    <property type="term" value="C:plasma membrane"/>
    <property type="evidence" value="ECO:0007669"/>
    <property type="project" value="UniProtKB-SubCell"/>
</dbReference>
<dbReference type="InterPro" id="IPR036259">
    <property type="entry name" value="MFS_trans_sf"/>
</dbReference>
<dbReference type="InterPro" id="IPR050171">
    <property type="entry name" value="MFS_Transporters"/>
</dbReference>
<evidence type="ECO:0000259" key="8">
    <source>
        <dbReference type="PROSITE" id="PS50850"/>
    </source>
</evidence>
<dbReference type="PANTHER" id="PTHR23517:SF13">
    <property type="entry name" value="MAJOR FACILITATOR SUPERFAMILY MFS_1"/>
    <property type="match status" value="1"/>
</dbReference>
<feature type="transmembrane region" description="Helical" evidence="7">
    <location>
        <begin position="285"/>
        <end position="316"/>
    </location>
</feature>
<dbReference type="SUPFAM" id="SSF103473">
    <property type="entry name" value="MFS general substrate transporter"/>
    <property type="match status" value="1"/>
</dbReference>
<evidence type="ECO:0000256" key="3">
    <source>
        <dbReference type="ARBA" id="ARBA00022475"/>
    </source>
</evidence>
<accession>A0A7I9VEB9</accession>
<gene>
    <name evidence="9" type="ORF">nbrc107696_41000</name>
</gene>
<keyword evidence="2" id="KW-0813">Transport</keyword>
<dbReference type="InterPro" id="IPR020846">
    <property type="entry name" value="MFS_dom"/>
</dbReference>
<protein>
    <submittedName>
        <fullName evidence="9">Major facilitator family transporter</fullName>
    </submittedName>
</protein>
<evidence type="ECO:0000256" key="5">
    <source>
        <dbReference type="ARBA" id="ARBA00022989"/>
    </source>
</evidence>
<keyword evidence="10" id="KW-1185">Reference proteome</keyword>
<comment type="caution">
    <text evidence="9">The sequence shown here is derived from an EMBL/GenBank/DDBJ whole genome shotgun (WGS) entry which is preliminary data.</text>
</comment>
<feature type="transmembrane region" description="Helical" evidence="7">
    <location>
        <begin position="218"/>
        <end position="244"/>
    </location>
</feature>
<feature type="transmembrane region" description="Helical" evidence="7">
    <location>
        <begin position="363"/>
        <end position="384"/>
    </location>
</feature>
<dbReference type="Gene3D" id="1.20.1250.20">
    <property type="entry name" value="MFS general substrate transporter like domains"/>
    <property type="match status" value="1"/>
</dbReference>
<evidence type="ECO:0000256" key="2">
    <source>
        <dbReference type="ARBA" id="ARBA00022448"/>
    </source>
</evidence>
<name>A0A7I9VEB9_9ACTN</name>
<organism evidence="9 10">
    <name type="scientific">Gordonia spumicola</name>
    <dbReference type="NCBI Taxonomy" id="589161"/>
    <lineage>
        <taxon>Bacteria</taxon>
        <taxon>Bacillati</taxon>
        <taxon>Actinomycetota</taxon>
        <taxon>Actinomycetes</taxon>
        <taxon>Mycobacteriales</taxon>
        <taxon>Gordoniaceae</taxon>
        <taxon>Gordonia</taxon>
    </lineage>
</organism>
<feature type="transmembrane region" description="Helical" evidence="7">
    <location>
        <begin position="47"/>
        <end position="68"/>
    </location>
</feature>
<keyword evidence="3" id="KW-1003">Cell membrane</keyword>
<feature type="domain" description="Major facilitator superfamily (MFS) profile" evidence="8">
    <location>
        <begin position="15"/>
        <end position="393"/>
    </location>
</feature>
<keyword evidence="6 7" id="KW-0472">Membrane</keyword>
<dbReference type="AlphaFoldDB" id="A0A7I9VEB9"/>
<keyword evidence="4 7" id="KW-0812">Transmembrane</keyword>
<evidence type="ECO:0000313" key="9">
    <source>
        <dbReference type="EMBL" id="GEE03654.1"/>
    </source>
</evidence>
<feature type="transmembrane region" description="Helical" evidence="7">
    <location>
        <begin position="250"/>
        <end position="273"/>
    </location>
</feature>
<feature type="transmembrane region" description="Helical" evidence="7">
    <location>
        <begin position="80"/>
        <end position="101"/>
    </location>
</feature>
<feature type="transmembrane region" description="Helical" evidence="7">
    <location>
        <begin position="336"/>
        <end position="356"/>
    </location>
</feature>
<dbReference type="InterPro" id="IPR011701">
    <property type="entry name" value="MFS"/>
</dbReference>
<evidence type="ECO:0000256" key="4">
    <source>
        <dbReference type="ARBA" id="ARBA00022692"/>
    </source>
</evidence>
<reference evidence="10" key="1">
    <citation type="submission" date="2019-06" db="EMBL/GenBank/DDBJ databases">
        <title>Gordonia isolated from sludge of a wastewater treatment plant.</title>
        <authorList>
            <person name="Tamura T."/>
            <person name="Aoyama K."/>
            <person name="Kang Y."/>
            <person name="Saito S."/>
            <person name="Akiyama N."/>
            <person name="Yazawa K."/>
            <person name="Gonoi T."/>
            <person name="Mikami Y."/>
        </authorList>
    </citation>
    <scope>NUCLEOTIDE SEQUENCE [LARGE SCALE GENOMIC DNA]</scope>
    <source>
        <strain evidence="10">NBRC 107696</strain>
    </source>
</reference>
<feature type="transmembrane region" description="Helical" evidence="7">
    <location>
        <begin position="17"/>
        <end position="35"/>
    </location>
</feature>
<dbReference type="Pfam" id="PF07690">
    <property type="entry name" value="MFS_1"/>
    <property type="match status" value="1"/>
</dbReference>
<evidence type="ECO:0000256" key="1">
    <source>
        <dbReference type="ARBA" id="ARBA00004651"/>
    </source>
</evidence>
<comment type="subcellular location">
    <subcellularLocation>
        <location evidence="1">Cell membrane</location>
        <topology evidence="1">Multi-pass membrane protein</topology>
    </subcellularLocation>
</comment>
<dbReference type="GO" id="GO:0022857">
    <property type="term" value="F:transmembrane transporter activity"/>
    <property type="evidence" value="ECO:0007669"/>
    <property type="project" value="InterPro"/>
</dbReference>